<comment type="caution">
    <text evidence="8">Lacks conserved residue(s) required for the propagation of feature annotation.</text>
</comment>
<feature type="binding site" evidence="8">
    <location>
        <position position="17"/>
    </location>
    <ligand>
        <name>a divalent metal cation</name>
        <dbReference type="ChEBI" id="CHEBI:60240"/>
    </ligand>
</feature>
<evidence type="ECO:0000256" key="8">
    <source>
        <dbReference type="HAMAP-Rule" id="MF_00107"/>
    </source>
</evidence>
<proteinExistence type="inferred from homology"/>
<evidence type="ECO:0000256" key="7">
    <source>
        <dbReference type="ARBA" id="ARBA00023239"/>
    </source>
</evidence>
<comment type="caution">
    <text evidence="11">The sequence shown here is derived from an EMBL/GenBank/DDBJ whole genome shotgun (WGS) entry which is preliminary data.</text>
</comment>
<reference evidence="12" key="1">
    <citation type="journal article" date="2019" name="Int. J. Syst. Evol. Microbiol.">
        <title>The Global Catalogue of Microorganisms (GCM) 10K type strain sequencing project: providing services to taxonomists for standard genome sequencing and annotation.</title>
        <authorList>
            <consortium name="The Broad Institute Genomics Platform"/>
            <consortium name="The Broad Institute Genome Sequencing Center for Infectious Disease"/>
            <person name="Wu L."/>
            <person name="Ma J."/>
        </authorList>
    </citation>
    <scope>NUCLEOTIDE SEQUENCE [LARGE SCALE GENOMIC DNA]</scope>
    <source>
        <strain evidence="12">CCUG 54518</strain>
    </source>
</reference>
<keyword evidence="12" id="KW-1185">Reference proteome</keyword>
<feature type="binding site" evidence="8">
    <location>
        <begin position="15"/>
        <end position="17"/>
    </location>
    <ligand>
        <name>4-CDP-2-C-methyl-D-erythritol 2-phosphate</name>
        <dbReference type="ChEBI" id="CHEBI:57919"/>
    </ligand>
</feature>
<comment type="catalytic activity">
    <reaction evidence="1 8 9">
        <text>4-CDP-2-C-methyl-D-erythritol 2-phosphate = 2-C-methyl-D-erythritol 2,4-cyclic diphosphate + CMP</text>
        <dbReference type="Rhea" id="RHEA:23864"/>
        <dbReference type="ChEBI" id="CHEBI:57919"/>
        <dbReference type="ChEBI" id="CHEBI:58483"/>
        <dbReference type="ChEBI" id="CHEBI:60377"/>
        <dbReference type="EC" id="4.6.1.12"/>
    </reaction>
</comment>
<organism evidence="11 12">
    <name type="scientific">Hydrogenophaga bisanensis</name>
    <dbReference type="NCBI Taxonomy" id="439611"/>
    <lineage>
        <taxon>Bacteria</taxon>
        <taxon>Pseudomonadati</taxon>
        <taxon>Pseudomonadota</taxon>
        <taxon>Betaproteobacteria</taxon>
        <taxon>Burkholderiales</taxon>
        <taxon>Comamonadaceae</taxon>
        <taxon>Hydrogenophaga</taxon>
    </lineage>
</organism>
<dbReference type="InterPro" id="IPR003526">
    <property type="entry name" value="MECDP_synthase"/>
</dbReference>
<dbReference type="HAMAP" id="MF_00107">
    <property type="entry name" value="IspF"/>
    <property type="match status" value="1"/>
</dbReference>
<dbReference type="NCBIfam" id="TIGR00151">
    <property type="entry name" value="ispF"/>
    <property type="match status" value="1"/>
</dbReference>
<dbReference type="CDD" id="cd00554">
    <property type="entry name" value="MECDP_synthase"/>
    <property type="match status" value="1"/>
</dbReference>
<feature type="binding site" evidence="8">
    <location>
        <begin position="41"/>
        <end position="42"/>
    </location>
    <ligand>
        <name>4-CDP-2-C-methyl-D-erythritol 2-phosphate</name>
        <dbReference type="ChEBI" id="CHEBI:57919"/>
    </ligand>
</feature>
<dbReference type="EC" id="4.6.1.12" evidence="4 8"/>
<comment type="cofactor">
    <cofactor evidence="8">
        <name>a divalent metal cation</name>
        <dbReference type="ChEBI" id="CHEBI:60240"/>
    </cofactor>
    <text evidence="8">Binds 1 divalent metal cation per subunit.</text>
</comment>
<evidence type="ECO:0000256" key="3">
    <source>
        <dbReference type="ARBA" id="ARBA00008480"/>
    </source>
</evidence>
<evidence type="ECO:0000256" key="1">
    <source>
        <dbReference type="ARBA" id="ARBA00000200"/>
    </source>
</evidence>
<evidence type="ECO:0000256" key="6">
    <source>
        <dbReference type="ARBA" id="ARBA00023229"/>
    </source>
</evidence>
<comment type="function">
    <text evidence="8">Involved in the biosynthesis of isopentenyl diphosphate (IPP) and dimethylallyl diphosphate (DMAPP), two major building blocks of isoprenoid compounds. Catalyzes the conversion of 4-diphosphocytidyl-2-C-methyl-D-erythritol 2-phosphate (CDP-ME2P) to 2-C-methyl-D-erythritol 2,4-cyclodiphosphate (ME-CPP) with a corresponding release of cytidine 5-monophosphate (CMP).</text>
</comment>
<dbReference type="SUPFAM" id="SSF69765">
    <property type="entry name" value="IpsF-like"/>
    <property type="match status" value="1"/>
</dbReference>
<dbReference type="PANTHER" id="PTHR43181:SF1">
    <property type="entry name" value="2-C-METHYL-D-ERYTHRITOL 2,4-CYCLODIPHOSPHATE SYNTHASE, CHLOROPLASTIC"/>
    <property type="match status" value="1"/>
</dbReference>
<accession>A0ABW2R8J5</accession>
<comment type="pathway">
    <text evidence="2 8">Isoprenoid biosynthesis; isopentenyl diphosphate biosynthesis via DXP pathway; isopentenyl diphosphate from 1-deoxy-D-xylulose 5-phosphate: step 4/6.</text>
</comment>
<comment type="subunit">
    <text evidence="8">Homotrimer.</text>
</comment>
<dbReference type="PANTHER" id="PTHR43181">
    <property type="entry name" value="2-C-METHYL-D-ERYTHRITOL 2,4-CYCLODIPHOSPHATE SYNTHASE, CHLOROPLASTIC"/>
    <property type="match status" value="1"/>
</dbReference>
<comment type="similarity">
    <text evidence="3 8 9">Belongs to the IspF family.</text>
</comment>
<evidence type="ECO:0000256" key="5">
    <source>
        <dbReference type="ARBA" id="ARBA00022723"/>
    </source>
</evidence>
<feature type="binding site" evidence="8">
    <location>
        <position position="49"/>
    </location>
    <ligand>
        <name>a divalent metal cation</name>
        <dbReference type="ChEBI" id="CHEBI:60240"/>
    </ligand>
</feature>
<name>A0ABW2R8J5_9BURK</name>
<dbReference type="InterPro" id="IPR036571">
    <property type="entry name" value="MECDP_synthase_sf"/>
</dbReference>
<protein>
    <recommendedName>
        <fullName evidence="4 8">2-C-methyl-D-erythritol 2,4-cyclodiphosphate synthase</fullName>
        <shortName evidence="8">MECDP-synthase</shortName>
        <shortName evidence="8">MECPP-synthase</shortName>
        <shortName evidence="8">MECPS</shortName>
        <ecNumber evidence="4 8">4.6.1.12</ecNumber>
    </recommendedName>
</protein>
<dbReference type="Proteomes" id="UP001596495">
    <property type="component" value="Unassembled WGS sequence"/>
</dbReference>
<sequence length="165" mass="17156">MTTAVFPLRIGEGWDVHALVPGRPLVIGGVHIPHHMGLLGHSDADVLLHAITDAMLGAAGLGDIGRHFPDTDERFRGADSAVLLAEAARRVREAGFEIGNVDSTVTAQAPKLAPHIPGMVARIAQVLGVAPAMVNVKAKTAERLGPVGQGLSIEARAVVLLALRA</sequence>
<dbReference type="Gene3D" id="3.30.1330.50">
    <property type="entry name" value="2-C-methyl-D-erythritol 2,4-cyclodiphosphate synthase"/>
    <property type="match status" value="1"/>
</dbReference>
<dbReference type="InterPro" id="IPR020555">
    <property type="entry name" value="MECDP_synthase_CS"/>
</dbReference>
<dbReference type="PROSITE" id="PS01350">
    <property type="entry name" value="ISPF"/>
    <property type="match status" value="1"/>
</dbReference>
<keyword evidence="7 8" id="KW-0456">Lyase</keyword>
<evidence type="ECO:0000256" key="4">
    <source>
        <dbReference type="ARBA" id="ARBA00012579"/>
    </source>
</evidence>
<feature type="binding site" evidence="8">
    <location>
        <begin position="63"/>
        <end position="65"/>
    </location>
    <ligand>
        <name>4-CDP-2-C-methyl-D-erythritol 2-phosphate</name>
        <dbReference type="ChEBI" id="CHEBI:57919"/>
    </ligand>
</feature>
<evidence type="ECO:0000313" key="11">
    <source>
        <dbReference type="EMBL" id="MFC7434424.1"/>
    </source>
</evidence>
<gene>
    <name evidence="8 11" type="primary">ispF</name>
    <name evidence="11" type="ORF">ACFQNJ_07855</name>
</gene>
<evidence type="ECO:0000256" key="9">
    <source>
        <dbReference type="RuleBase" id="RU004395"/>
    </source>
</evidence>
<feature type="binding site" evidence="8">
    <location>
        <begin position="68"/>
        <end position="72"/>
    </location>
    <ligand>
        <name>4-CDP-2-C-methyl-D-erythritol 2-phosphate</name>
        <dbReference type="ChEBI" id="CHEBI:57919"/>
    </ligand>
</feature>
<dbReference type="Pfam" id="PF02542">
    <property type="entry name" value="YgbB"/>
    <property type="match status" value="1"/>
</dbReference>
<feature type="domain" description="2-C-methyl-D-erythritol 2,4-cyclodiphosphate synthase" evidence="10">
    <location>
        <begin position="8"/>
        <end position="161"/>
    </location>
</feature>
<dbReference type="EMBL" id="JBHTBX010000004">
    <property type="protein sequence ID" value="MFC7434424.1"/>
    <property type="molecule type" value="Genomic_DNA"/>
</dbReference>
<dbReference type="RefSeq" id="WP_382255754.1">
    <property type="nucleotide sequence ID" value="NZ_JBHTBX010000004.1"/>
</dbReference>
<keyword evidence="5 8" id="KW-0479">Metal-binding</keyword>
<evidence type="ECO:0000259" key="10">
    <source>
        <dbReference type="Pfam" id="PF02542"/>
    </source>
</evidence>
<keyword evidence="6 8" id="KW-0414">Isoprene biosynthesis</keyword>
<evidence type="ECO:0000256" key="2">
    <source>
        <dbReference type="ARBA" id="ARBA00004709"/>
    </source>
</evidence>
<feature type="site" description="Transition state stabilizer" evidence="8">
    <location>
        <position position="41"/>
    </location>
</feature>
<dbReference type="GO" id="GO:0008685">
    <property type="term" value="F:2-C-methyl-D-erythritol 2,4-cyclodiphosphate synthase activity"/>
    <property type="evidence" value="ECO:0007669"/>
    <property type="project" value="UniProtKB-EC"/>
</dbReference>
<feature type="binding site" evidence="8">
    <location>
        <position position="15"/>
    </location>
    <ligand>
        <name>a divalent metal cation</name>
        <dbReference type="ChEBI" id="CHEBI:60240"/>
    </ligand>
</feature>
<feature type="site" description="Transition state stabilizer" evidence="8">
    <location>
        <position position="140"/>
    </location>
</feature>
<evidence type="ECO:0000313" key="12">
    <source>
        <dbReference type="Proteomes" id="UP001596495"/>
    </source>
</evidence>